<gene>
    <name evidence="1" type="ORF">ERS008476_00611</name>
</gene>
<evidence type="ECO:0000313" key="2">
    <source>
        <dbReference type="Proteomes" id="UP000043316"/>
    </source>
</evidence>
<evidence type="ECO:0000313" key="1">
    <source>
        <dbReference type="EMBL" id="CRY53711.1"/>
    </source>
</evidence>
<sequence>MTANQCPSLAAMLRNGQEMNRRQLTHRFHYHGWLETPDGRHFQPKASEVQFIPGLRTPYMAKPRAPRRWFSRLMGIFA</sequence>
<dbReference type="EMBL" id="CWJI01000001">
    <property type="protein sequence ID" value="CRY53711.1"/>
    <property type="molecule type" value="Genomic_DNA"/>
</dbReference>
<proteinExistence type="predicted"/>
<reference evidence="2" key="1">
    <citation type="submission" date="2015-03" db="EMBL/GenBank/DDBJ databases">
        <authorList>
            <consortium name="Pathogen Informatics"/>
        </authorList>
    </citation>
    <scope>NUCLEOTIDE SEQUENCE [LARGE SCALE GENOMIC DNA]</scope>
    <source>
        <strain evidence="2">R148</strain>
    </source>
</reference>
<dbReference type="RefSeq" id="WP_050873239.1">
    <property type="nucleotide sequence ID" value="NZ_CWJI01000001.1"/>
</dbReference>
<name>A0A0H5M9F8_YERIN</name>
<dbReference type="Proteomes" id="UP000043316">
    <property type="component" value="Unassembled WGS sequence"/>
</dbReference>
<dbReference type="InterPro" id="IPR021221">
    <property type="entry name" value="Fil"/>
</dbReference>
<accession>A0A0H5M9F8</accession>
<dbReference type="Pfam" id="PF10893">
    <property type="entry name" value="Phage_186_Fil"/>
    <property type="match status" value="1"/>
</dbReference>
<organism evidence="1 2">
    <name type="scientific">Yersinia intermedia</name>
    <dbReference type="NCBI Taxonomy" id="631"/>
    <lineage>
        <taxon>Bacteria</taxon>
        <taxon>Pseudomonadati</taxon>
        <taxon>Pseudomonadota</taxon>
        <taxon>Gammaproteobacteria</taxon>
        <taxon>Enterobacterales</taxon>
        <taxon>Yersiniaceae</taxon>
        <taxon>Yersinia</taxon>
    </lineage>
</organism>
<dbReference type="AlphaFoldDB" id="A0A0H5M9F8"/>
<protein>
    <submittedName>
        <fullName evidence="1">Phage-like protein</fullName>
    </submittedName>
</protein>